<protein>
    <submittedName>
        <fullName evidence="8">Uncharacterized protein</fullName>
    </submittedName>
</protein>
<keyword evidence="5 7" id="KW-1133">Transmembrane helix</keyword>
<dbReference type="EMBL" id="JAEPWM010000002">
    <property type="protein sequence ID" value="MBK6005764.1"/>
    <property type="molecule type" value="Genomic_DNA"/>
</dbReference>
<comment type="subcellular location">
    <subcellularLocation>
        <location evidence="1">Cell membrane</location>
        <topology evidence="1">Multi-pass membrane protein</topology>
    </subcellularLocation>
</comment>
<feature type="transmembrane region" description="Helical" evidence="7">
    <location>
        <begin position="319"/>
        <end position="342"/>
    </location>
</feature>
<feature type="transmembrane region" description="Helical" evidence="7">
    <location>
        <begin position="389"/>
        <end position="409"/>
    </location>
</feature>
<proteinExistence type="inferred from homology"/>
<feature type="transmembrane region" description="Helical" evidence="7">
    <location>
        <begin position="362"/>
        <end position="382"/>
    </location>
</feature>
<accession>A0A934WKI4</accession>
<keyword evidence="9" id="KW-1185">Reference proteome</keyword>
<feature type="transmembrane region" description="Helical" evidence="7">
    <location>
        <begin position="105"/>
        <end position="127"/>
    </location>
</feature>
<feature type="transmembrane region" description="Helical" evidence="7">
    <location>
        <begin position="207"/>
        <end position="226"/>
    </location>
</feature>
<feature type="transmembrane region" description="Helical" evidence="7">
    <location>
        <begin position="415"/>
        <end position="438"/>
    </location>
</feature>
<dbReference type="PANTHER" id="PTHR30250:SF10">
    <property type="entry name" value="LIPOPOLYSACCHARIDE BIOSYNTHESIS PROTEIN WZXC"/>
    <property type="match status" value="1"/>
</dbReference>
<feature type="transmembrane region" description="Helical" evidence="7">
    <location>
        <begin position="139"/>
        <end position="162"/>
    </location>
</feature>
<dbReference type="Proteomes" id="UP000630528">
    <property type="component" value="Unassembled WGS sequence"/>
</dbReference>
<reference evidence="8" key="1">
    <citation type="journal article" date="2012" name="J. Microbiol. Biotechnol.">
        <title>Ramlibacter ginsenosidimutans sp. nov., with ginsenoside-converting activity.</title>
        <authorList>
            <person name="Wang L."/>
            <person name="An D.S."/>
            <person name="Kim S.G."/>
            <person name="Jin F.X."/>
            <person name="Kim S.C."/>
            <person name="Lee S.T."/>
            <person name="Im W.T."/>
        </authorList>
    </citation>
    <scope>NUCLEOTIDE SEQUENCE</scope>
    <source>
        <strain evidence="8">KACC 17527</strain>
    </source>
</reference>
<comment type="caution">
    <text evidence="8">The sequence shown here is derived from an EMBL/GenBank/DDBJ whole genome shotgun (WGS) entry which is preliminary data.</text>
</comment>
<evidence type="ECO:0000256" key="2">
    <source>
        <dbReference type="ARBA" id="ARBA00007430"/>
    </source>
</evidence>
<feature type="transmembrane region" description="Helical" evidence="7">
    <location>
        <begin position="281"/>
        <end position="299"/>
    </location>
</feature>
<evidence type="ECO:0000256" key="4">
    <source>
        <dbReference type="ARBA" id="ARBA00022692"/>
    </source>
</evidence>
<dbReference type="InterPro" id="IPR050833">
    <property type="entry name" value="Poly_Biosynth_Transport"/>
</dbReference>
<feature type="transmembrane region" description="Helical" evidence="7">
    <location>
        <begin position="247"/>
        <end position="269"/>
    </location>
</feature>
<gene>
    <name evidence="8" type="ORF">JJB11_06620</name>
</gene>
<evidence type="ECO:0000256" key="7">
    <source>
        <dbReference type="SAM" id="Phobius"/>
    </source>
</evidence>
<dbReference type="GO" id="GO:0005886">
    <property type="term" value="C:plasma membrane"/>
    <property type="evidence" value="ECO:0007669"/>
    <property type="project" value="UniProtKB-SubCell"/>
</dbReference>
<name>A0A934WKI4_9BURK</name>
<evidence type="ECO:0000256" key="1">
    <source>
        <dbReference type="ARBA" id="ARBA00004651"/>
    </source>
</evidence>
<feature type="transmembrane region" description="Helical" evidence="7">
    <location>
        <begin position="183"/>
        <end position="201"/>
    </location>
</feature>
<evidence type="ECO:0000256" key="6">
    <source>
        <dbReference type="ARBA" id="ARBA00023136"/>
    </source>
</evidence>
<organism evidence="8 9">
    <name type="scientific">Ramlibacter ginsenosidimutans</name>
    <dbReference type="NCBI Taxonomy" id="502333"/>
    <lineage>
        <taxon>Bacteria</taxon>
        <taxon>Pseudomonadati</taxon>
        <taxon>Pseudomonadota</taxon>
        <taxon>Betaproteobacteria</taxon>
        <taxon>Burkholderiales</taxon>
        <taxon>Comamonadaceae</taxon>
        <taxon>Ramlibacter</taxon>
    </lineage>
</organism>
<keyword evidence="6 7" id="KW-0472">Membrane</keyword>
<evidence type="ECO:0000313" key="8">
    <source>
        <dbReference type="EMBL" id="MBK6005764.1"/>
    </source>
</evidence>
<comment type="similarity">
    <text evidence="2">Belongs to the polysaccharide synthase family.</text>
</comment>
<evidence type="ECO:0000256" key="5">
    <source>
        <dbReference type="ARBA" id="ARBA00022989"/>
    </source>
</evidence>
<sequence length="458" mass="48642">MARLALCVGLDRAVLALLLARGWPVAAGLVTLVMISRFLTVELQGYFFTFVSLIAWQSLVELGLLQAIVHFASHEAATLSWTHGRRIEGPEPARQRLRSLLHFSLKWLGAGALALVAALLPIGWILLGSGDGAVRDSARAAWVLLVPLAAINLTAAGAFAVLEGCGKVADVGFGRLVQSVGSVLALWAALAGGAGLYSLVLQAGVSALIAVGWLAGCYGGFFTQVWRLPRRIGAGIRWRSEIWPFQWRMAVSWASGVLIAQLFTPLLFASCGPAPAGQMGLALQAFGGINMLALAWVSAQVPVYGRLIALGQGRELDRLFWRAVLQSAGALFLLLACVLAAVWELTVLRSPLSARLPPLPLVAVFCVVSLANHLIFAQATLLRAHREDPFMVLSLASGAVTAVMCVTWIPPYGLAGAVAAYAVATLGVGLVGGTTVFLRKRREWWLMEGNARAAKESA</sequence>
<dbReference type="RefSeq" id="WP_201167468.1">
    <property type="nucleotide sequence ID" value="NZ_JAEPWM010000002.1"/>
</dbReference>
<dbReference type="PANTHER" id="PTHR30250">
    <property type="entry name" value="PST FAMILY PREDICTED COLANIC ACID TRANSPORTER"/>
    <property type="match status" value="1"/>
</dbReference>
<dbReference type="AlphaFoldDB" id="A0A934WKI4"/>
<evidence type="ECO:0000256" key="3">
    <source>
        <dbReference type="ARBA" id="ARBA00022475"/>
    </source>
</evidence>
<reference evidence="8" key="2">
    <citation type="submission" date="2021-01" db="EMBL/GenBank/DDBJ databases">
        <authorList>
            <person name="Kang M."/>
        </authorList>
    </citation>
    <scope>NUCLEOTIDE SEQUENCE</scope>
    <source>
        <strain evidence="8">KACC 17527</strain>
    </source>
</reference>
<feature type="transmembrane region" description="Helical" evidence="7">
    <location>
        <begin position="43"/>
        <end position="65"/>
    </location>
</feature>
<keyword evidence="4 7" id="KW-0812">Transmembrane</keyword>
<evidence type="ECO:0000313" key="9">
    <source>
        <dbReference type="Proteomes" id="UP000630528"/>
    </source>
</evidence>
<keyword evidence="3" id="KW-1003">Cell membrane</keyword>